<keyword evidence="3" id="KW-1185">Reference proteome</keyword>
<evidence type="ECO:0000313" key="3">
    <source>
        <dbReference type="Proteomes" id="UP000298159"/>
    </source>
</evidence>
<organism evidence="2 3">
    <name type="scientific">Streptomyces bauhiniae</name>
    <dbReference type="NCBI Taxonomy" id="2340725"/>
    <lineage>
        <taxon>Bacteria</taxon>
        <taxon>Bacillati</taxon>
        <taxon>Actinomycetota</taxon>
        <taxon>Actinomycetes</taxon>
        <taxon>Kitasatosporales</taxon>
        <taxon>Streptomycetaceae</taxon>
        <taxon>Streptomyces</taxon>
    </lineage>
</organism>
<evidence type="ECO:0000313" key="2">
    <source>
        <dbReference type="EMBL" id="TGN76495.1"/>
    </source>
</evidence>
<proteinExistence type="predicted"/>
<protein>
    <recommendedName>
        <fullName evidence="1">Immunity protein 35 domain-containing protein</fullName>
    </recommendedName>
</protein>
<gene>
    <name evidence="2" type="ORF">E5083_14995</name>
</gene>
<accession>A0A4Z1D3Y4</accession>
<reference evidence="2 3" key="1">
    <citation type="submission" date="2019-04" db="EMBL/GenBank/DDBJ databases">
        <title>Streptomyces sp. nov. Bv016 isolated from bark of Buahinia variegata.</title>
        <authorList>
            <person name="Kanchanasin P."/>
            <person name="Tanasupawat S."/>
            <person name="Yuki M."/>
            <person name="Kudo T."/>
        </authorList>
    </citation>
    <scope>NUCLEOTIDE SEQUENCE [LARGE SCALE GENOMIC DNA]</scope>
    <source>
        <strain evidence="2 3">Bv016</strain>
    </source>
</reference>
<dbReference type="RefSeq" id="WP_135786185.1">
    <property type="nucleotide sequence ID" value="NZ_SRRT01000004.1"/>
</dbReference>
<feature type="domain" description="Immunity protein 35" evidence="1">
    <location>
        <begin position="6"/>
        <end position="88"/>
    </location>
</feature>
<name>A0A4Z1D3Y4_9ACTN</name>
<evidence type="ECO:0000259" key="1">
    <source>
        <dbReference type="Pfam" id="PF15567"/>
    </source>
</evidence>
<comment type="caution">
    <text evidence="2">The sequence shown here is derived from an EMBL/GenBank/DDBJ whole genome shotgun (WGS) entry which is preliminary data.</text>
</comment>
<dbReference type="EMBL" id="SRRT01000004">
    <property type="protein sequence ID" value="TGN76495.1"/>
    <property type="molecule type" value="Genomic_DNA"/>
</dbReference>
<dbReference type="InterPro" id="IPR029082">
    <property type="entry name" value="Imm35"/>
</dbReference>
<dbReference type="GeneID" id="95448907"/>
<dbReference type="AlphaFoldDB" id="A0A4Z1D3Y4"/>
<dbReference type="Pfam" id="PF15567">
    <property type="entry name" value="Imm35"/>
    <property type="match status" value="1"/>
</dbReference>
<dbReference type="Proteomes" id="UP000298159">
    <property type="component" value="Unassembled WGS sequence"/>
</dbReference>
<sequence>MIELDAAVRIVEEELERESALKVEPVNMVVASAVRHELVWVVHVTTAEYLRSRDPAFLLVGGGPYLVDRADGGLHSVGAVSWKTGAWETDYRVRIRGEAVRTAVDDLHGEVRAAVAGRGRLPAVRLLRERVPALVLGQALAYVSGLSGDGVPEELVEVVTRELVAPVDPVMAVRTIRAG</sequence>